<dbReference type="GO" id="GO:0008460">
    <property type="term" value="F:dTDP-glucose 4,6-dehydratase activity"/>
    <property type="evidence" value="ECO:0007669"/>
    <property type="project" value="UniProtKB-EC"/>
</dbReference>
<dbReference type="CDD" id="cd05246">
    <property type="entry name" value="dTDP_GD_SDR_e"/>
    <property type="match status" value="1"/>
</dbReference>
<dbReference type="Gene3D" id="3.40.50.720">
    <property type="entry name" value="NAD(P)-binding Rossmann-like Domain"/>
    <property type="match status" value="1"/>
</dbReference>
<keyword evidence="3 5" id="KW-0456">Lyase</keyword>
<name>A0A075H301_9ARCH</name>
<dbReference type="AlphaFoldDB" id="A0A075H301"/>
<comment type="cofactor">
    <cofactor evidence="1">
        <name>NAD(+)</name>
        <dbReference type="ChEBI" id="CHEBI:57540"/>
    </cofactor>
</comment>
<evidence type="ECO:0000256" key="1">
    <source>
        <dbReference type="ARBA" id="ARBA00001911"/>
    </source>
</evidence>
<proteinExistence type="predicted"/>
<dbReference type="SUPFAM" id="SSF51735">
    <property type="entry name" value="NAD(P)-binding Rossmann-fold domains"/>
    <property type="match status" value="1"/>
</dbReference>
<protein>
    <submittedName>
        <fullName evidence="5">dTDP-glucose 4,6-dehydratase (RfbB, rffG)</fullName>
        <ecNumber evidence="5">4.2.1.46</ecNumber>
    </submittedName>
</protein>
<organism evidence="5">
    <name type="scientific">uncultured marine thaumarchaeote KM3_38_E02</name>
    <dbReference type="NCBI Taxonomy" id="1456138"/>
    <lineage>
        <taxon>Archaea</taxon>
        <taxon>Nitrososphaerota</taxon>
        <taxon>environmental samples</taxon>
    </lineage>
</organism>
<evidence type="ECO:0000259" key="4">
    <source>
        <dbReference type="Pfam" id="PF16363"/>
    </source>
</evidence>
<dbReference type="InterPro" id="IPR005888">
    <property type="entry name" value="dTDP_Gluc_deHydtase"/>
</dbReference>
<feature type="domain" description="NAD(P)-binding" evidence="4">
    <location>
        <begin position="17"/>
        <end position="315"/>
    </location>
</feature>
<dbReference type="PANTHER" id="PTHR43000">
    <property type="entry name" value="DTDP-D-GLUCOSE 4,6-DEHYDRATASE-RELATED"/>
    <property type="match status" value="1"/>
</dbReference>
<dbReference type="Pfam" id="PF16363">
    <property type="entry name" value="GDP_Man_Dehyd"/>
    <property type="match status" value="1"/>
</dbReference>
<dbReference type="EC" id="4.2.1.46" evidence="5"/>
<evidence type="ECO:0000256" key="3">
    <source>
        <dbReference type="ARBA" id="ARBA00023239"/>
    </source>
</evidence>
<dbReference type="EMBL" id="KF900867">
    <property type="protein sequence ID" value="AIF09580.1"/>
    <property type="molecule type" value="Genomic_DNA"/>
</dbReference>
<gene>
    <name evidence="5" type="primary">rfbB</name>
    <name evidence="5" type="synonym">rffG</name>
</gene>
<accession>A0A075H301</accession>
<dbReference type="GO" id="GO:0009225">
    <property type="term" value="P:nucleotide-sugar metabolic process"/>
    <property type="evidence" value="ECO:0007669"/>
    <property type="project" value="InterPro"/>
</dbReference>
<dbReference type="NCBIfam" id="TIGR01181">
    <property type="entry name" value="dTDP_gluc_dehyt"/>
    <property type="match status" value="1"/>
</dbReference>
<dbReference type="InterPro" id="IPR016040">
    <property type="entry name" value="NAD(P)-bd_dom"/>
</dbReference>
<sequence length="341" mass="38849">MPNINYHIFSSNFMKLLVTGGLGFIGSNFILKILNEKQKNSVVNVDAELFGSNHQNLESVKNHENYRFVKGNITNRHLMEDLISECDAVVNFAAESFVDRSIADANPFLVSNIRGTFTILDIIKEQKKRLVQISTDEVFGSLESTTAKENSRFNPSSPYAATKAAAELLVNSYIVTYDCDCVITRCTNNYGSRQFPEKLIPKTLILASQNKKVPIYGEGKNIRDWIFVDDHCEAVYKVLLKGKSGESYNISANNEVDNLTIVKKILEILDKPQDLIKSVEDRPGHDFRYSLDSSKVRSKLNWSENTNFDDGLRKTVDWYLSNPRWWQNISQDILKSTPWKN</sequence>
<reference evidence="5" key="1">
    <citation type="journal article" date="2014" name="Genome Biol. Evol.">
        <title>Pangenome evidence for extensive interdomain horizontal transfer affecting lineage core and shell genes in uncultured planktonic thaumarchaeota and euryarchaeota.</title>
        <authorList>
            <person name="Deschamps P."/>
            <person name="Zivanovic Y."/>
            <person name="Moreira D."/>
            <person name="Rodriguez-Valera F."/>
            <person name="Lopez-Garcia P."/>
        </authorList>
    </citation>
    <scope>NUCLEOTIDE SEQUENCE</scope>
</reference>
<evidence type="ECO:0000313" key="5">
    <source>
        <dbReference type="EMBL" id="AIF09580.1"/>
    </source>
</evidence>
<dbReference type="InterPro" id="IPR036291">
    <property type="entry name" value="NAD(P)-bd_dom_sf"/>
</dbReference>
<keyword evidence="2" id="KW-0520">NAD</keyword>
<dbReference type="Gene3D" id="3.90.25.10">
    <property type="entry name" value="UDP-galactose 4-epimerase, domain 1"/>
    <property type="match status" value="1"/>
</dbReference>
<evidence type="ECO:0000256" key="2">
    <source>
        <dbReference type="ARBA" id="ARBA00023027"/>
    </source>
</evidence>